<accession>A0A1Q2SMT4</accession>
<dbReference type="GO" id="GO:0006261">
    <property type="term" value="P:DNA-templated DNA replication"/>
    <property type="evidence" value="ECO:0007669"/>
    <property type="project" value="TreeGrafter"/>
</dbReference>
<dbReference type="InterPro" id="IPR015199">
    <property type="entry name" value="DNA_pol_III_delta_C"/>
</dbReference>
<keyword evidence="6" id="KW-0239">DNA-directed DNA polymerase</keyword>
<dbReference type="SUPFAM" id="SSF48019">
    <property type="entry name" value="post-AAA+ oligomerization domain-like"/>
    <property type="match status" value="1"/>
</dbReference>
<dbReference type="AlphaFoldDB" id="A0A1Q2SMT4"/>
<evidence type="ECO:0000313" key="10">
    <source>
        <dbReference type="Proteomes" id="UP000243679"/>
    </source>
</evidence>
<evidence type="ECO:0000259" key="8">
    <source>
        <dbReference type="Pfam" id="PF09115"/>
    </source>
</evidence>
<dbReference type="GO" id="GO:0003887">
    <property type="term" value="F:DNA-directed DNA polymerase activity"/>
    <property type="evidence" value="ECO:0007669"/>
    <property type="project" value="UniProtKB-KW"/>
</dbReference>
<sequence>MSVLAARRMPHALLLAGPAGMGKCIFASKLIQALTCEQPQNDGQGCNFCSGCYLQQVGSHPDHIKISPQEGRQGISVDHIRQIHHQLTLSAKKSRFKTAIIYPAEIMTLSAANSLLKVLEEPPGDSVIILITNICSQLPATIRSRCQQLWFIPPPLEEAKIWLQQHVPSTQNLDLISLLRLVGGAPLRALKYIDQSLLSFREQLINDLFFLSKEKITFLDIAQNWLKEDLEEPLYWVLTFAEDMIRIKNKVSTQWLINPDIAHLLQFFSEKIQIDILFSFLKRIEHDLWLWKSQSSVNSQLLLEKLLIDWFLYFNEDYCEYP</sequence>
<evidence type="ECO:0000256" key="5">
    <source>
        <dbReference type="ARBA" id="ARBA00022705"/>
    </source>
</evidence>
<keyword evidence="5" id="KW-0235">DNA replication</keyword>
<dbReference type="InterPro" id="IPR050238">
    <property type="entry name" value="DNA_Rep/Repair_Clamp_Loader"/>
</dbReference>
<dbReference type="EMBL" id="AP014836">
    <property type="protein sequence ID" value="BAW80409.1"/>
    <property type="molecule type" value="Genomic_DNA"/>
</dbReference>
<reference evidence="9 10" key="1">
    <citation type="journal article" date="2017" name="ISME J.">
        <title>An acid-tolerant ammonia-oxidizing ?-proteobacterium from soil.</title>
        <authorList>
            <person name="Hayatsu M."/>
            <person name="Tago K."/>
            <person name="Uchiyama I."/>
            <person name="Toyoda A."/>
            <person name="Wang Y."/>
            <person name="Shimomura Y."/>
            <person name="Okubo T."/>
            <person name="Kurisu F."/>
            <person name="Hirono Y."/>
            <person name="Nonaka K."/>
            <person name="Akiyama H."/>
            <person name="Itoh T."/>
            <person name="Takami H."/>
        </authorList>
    </citation>
    <scope>NUCLEOTIDE SEQUENCE [LARGE SCALE GENOMIC DNA]</scope>
    <source>
        <strain evidence="9 10">TAO100</strain>
    </source>
</reference>
<name>A0A1Q2SMT4_9GAMM</name>
<proteinExistence type="predicted"/>
<comment type="catalytic activity">
    <reaction evidence="7">
        <text>DNA(n) + a 2'-deoxyribonucleoside 5'-triphosphate = DNA(n+1) + diphosphate</text>
        <dbReference type="Rhea" id="RHEA:22508"/>
        <dbReference type="Rhea" id="RHEA-COMP:17339"/>
        <dbReference type="Rhea" id="RHEA-COMP:17340"/>
        <dbReference type="ChEBI" id="CHEBI:33019"/>
        <dbReference type="ChEBI" id="CHEBI:61560"/>
        <dbReference type="ChEBI" id="CHEBI:173112"/>
        <dbReference type="EC" id="2.7.7.7"/>
    </reaction>
</comment>
<feature type="domain" description="DNA polymerase III delta subunit C-terminal" evidence="8">
    <location>
        <begin position="198"/>
        <end position="310"/>
    </location>
</feature>
<evidence type="ECO:0000256" key="2">
    <source>
        <dbReference type="ARBA" id="ARBA00014363"/>
    </source>
</evidence>
<dbReference type="EC" id="2.7.7.7" evidence="1"/>
<dbReference type="SUPFAM" id="SSF52540">
    <property type="entry name" value="P-loop containing nucleoside triphosphate hydrolases"/>
    <property type="match status" value="1"/>
</dbReference>
<dbReference type="NCBIfam" id="NF004310">
    <property type="entry name" value="PRK05707.1"/>
    <property type="match status" value="1"/>
</dbReference>
<gene>
    <name evidence="9" type="ORF">TAO_1039</name>
</gene>
<evidence type="ECO:0000256" key="1">
    <source>
        <dbReference type="ARBA" id="ARBA00012417"/>
    </source>
</evidence>
<organism evidence="9 10">
    <name type="scientific">Candidatus Nitrosoglobus terrae</name>
    <dbReference type="NCBI Taxonomy" id="1630141"/>
    <lineage>
        <taxon>Bacteria</taxon>
        <taxon>Pseudomonadati</taxon>
        <taxon>Pseudomonadota</taxon>
        <taxon>Gammaproteobacteria</taxon>
        <taxon>Chromatiales</taxon>
        <taxon>Chromatiaceae</taxon>
        <taxon>Candidatus Nitrosoglobus</taxon>
    </lineage>
</organism>
<evidence type="ECO:0000256" key="3">
    <source>
        <dbReference type="ARBA" id="ARBA00022679"/>
    </source>
</evidence>
<dbReference type="KEGG" id="ntt:TAO_1039"/>
<dbReference type="GO" id="GO:0003677">
    <property type="term" value="F:DNA binding"/>
    <property type="evidence" value="ECO:0007669"/>
    <property type="project" value="InterPro"/>
</dbReference>
<evidence type="ECO:0000256" key="7">
    <source>
        <dbReference type="ARBA" id="ARBA00049244"/>
    </source>
</evidence>
<dbReference type="Pfam" id="PF09115">
    <property type="entry name" value="DNApol3-delta_C"/>
    <property type="match status" value="1"/>
</dbReference>
<keyword evidence="3" id="KW-0808">Transferase</keyword>
<dbReference type="PANTHER" id="PTHR11669:SF8">
    <property type="entry name" value="DNA POLYMERASE III SUBUNIT DELTA"/>
    <property type="match status" value="1"/>
</dbReference>
<keyword evidence="4" id="KW-0548">Nucleotidyltransferase</keyword>
<evidence type="ECO:0000256" key="6">
    <source>
        <dbReference type="ARBA" id="ARBA00022932"/>
    </source>
</evidence>
<dbReference type="InterPro" id="IPR027417">
    <property type="entry name" value="P-loop_NTPase"/>
</dbReference>
<evidence type="ECO:0000256" key="4">
    <source>
        <dbReference type="ARBA" id="ARBA00022695"/>
    </source>
</evidence>
<dbReference type="Pfam" id="PF13177">
    <property type="entry name" value="DNA_pol3_delta2"/>
    <property type="match status" value="1"/>
</dbReference>
<dbReference type="GO" id="GO:0009360">
    <property type="term" value="C:DNA polymerase III complex"/>
    <property type="evidence" value="ECO:0007669"/>
    <property type="project" value="InterPro"/>
</dbReference>
<dbReference type="Gene3D" id="1.20.272.10">
    <property type="match status" value="1"/>
</dbReference>
<dbReference type="Proteomes" id="UP000243679">
    <property type="component" value="Chromosome"/>
</dbReference>
<keyword evidence="10" id="KW-1185">Reference proteome</keyword>
<dbReference type="Gene3D" id="3.40.50.300">
    <property type="entry name" value="P-loop containing nucleotide triphosphate hydrolases"/>
    <property type="match status" value="1"/>
</dbReference>
<evidence type="ECO:0000313" key="9">
    <source>
        <dbReference type="EMBL" id="BAW80409.1"/>
    </source>
</evidence>
<dbReference type="InterPro" id="IPR008921">
    <property type="entry name" value="DNA_pol3_clamp-load_cplx_C"/>
</dbReference>
<protein>
    <recommendedName>
        <fullName evidence="2">DNA polymerase III subunit delta'</fullName>
        <ecNumber evidence="1">2.7.7.7</ecNumber>
    </recommendedName>
</protein>
<dbReference type="PANTHER" id="PTHR11669">
    <property type="entry name" value="REPLICATION FACTOR C / DNA POLYMERASE III GAMMA-TAU SUBUNIT"/>
    <property type="match status" value="1"/>
</dbReference>